<dbReference type="OrthoDB" id="495262at2759"/>
<keyword evidence="3" id="KW-1185">Reference proteome</keyword>
<gene>
    <name evidence="2" type="ORF">FCC1311_026732</name>
</gene>
<evidence type="ECO:0008006" key="4">
    <source>
        <dbReference type="Google" id="ProtNLM"/>
    </source>
</evidence>
<organism evidence="2 3">
    <name type="scientific">Hondaea fermentalgiana</name>
    <dbReference type="NCBI Taxonomy" id="2315210"/>
    <lineage>
        <taxon>Eukaryota</taxon>
        <taxon>Sar</taxon>
        <taxon>Stramenopiles</taxon>
        <taxon>Bigyra</taxon>
        <taxon>Labyrinthulomycetes</taxon>
        <taxon>Thraustochytrida</taxon>
        <taxon>Thraustochytriidae</taxon>
        <taxon>Hondaea</taxon>
    </lineage>
</organism>
<dbReference type="EMBL" id="BEYU01000021">
    <property type="protein sequence ID" value="GBG26452.1"/>
    <property type="molecule type" value="Genomic_DNA"/>
</dbReference>
<dbReference type="InParanoid" id="A0A2R5G5W7"/>
<accession>A0A2R5G5W7</accession>
<evidence type="ECO:0000313" key="2">
    <source>
        <dbReference type="EMBL" id="GBG26452.1"/>
    </source>
</evidence>
<evidence type="ECO:0000256" key="1">
    <source>
        <dbReference type="SAM" id="SignalP"/>
    </source>
</evidence>
<feature type="signal peptide" evidence="1">
    <location>
        <begin position="1"/>
        <end position="18"/>
    </location>
</feature>
<reference evidence="2 3" key="1">
    <citation type="submission" date="2017-12" db="EMBL/GenBank/DDBJ databases">
        <title>Sequencing, de novo assembly and annotation of complete genome of a new Thraustochytrid species, strain FCC1311.</title>
        <authorList>
            <person name="Sedici K."/>
            <person name="Godart F."/>
            <person name="Aiese Cigliano R."/>
            <person name="Sanseverino W."/>
            <person name="Barakat M."/>
            <person name="Ortet P."/>
            <person name="Marechal E."/>
            <person name="Cagnac O."/>
            <person name="Amato A."/>
        </authorList>
    </citation>
    <scope>NUCLEOTIDE SEQUENCE [LARGE SCALE GENOMIC DNA]</scope>
</reference>
<dbReference type="AlphaFoldDB" id="A0A2R5G5W7"/>
<proteinExistence type="predicted"/>
<sequence length="99" mass="10954">MNGHLFTVIFFFCLATSSHPDGGRQELNTAKQSVLAVLPDAEITEEGADTYPIRVSVEDAEGNVIWSGDQRRLFRKYASKRAAAIEEIKAAVQAHFQDT</sequence>
<keyword evidence="1" id="KW-0732">Signal</keyword>
<dbReference type="Proteomes" id="UP000241890">
    <property type="component" value="Unassembled WGS sequence"/>
</dbReference>
<evidence type="ECO:0000313" key="3">
    <source>
        <dbReference type="Proteomes" id="UP000241890"/>
    </source>
</evidence>
<protein>
    <recommendedName>
        <fullName evidence="4">Selenoprotein W</fullName>
    </recommendedName>
</protein>
<comment type="caution">
    <text evidence="2">The sequence shown here is derived from an EMBL/GenBank/DDBJ whole genome shotgun (WGS) entry which is preliminary data.</text>
</comment>
<feature type="chain" id="PRO_5015347465" description="Selenoprotein W" evidence="1">
    <location>
        <begin position="19"/>
        <end position="99"/>
    </location>
</feature>
<name>A0A2R5G5W7_9STRA</name>